<proteinExistence type="predicted"/>
<organism evidence="1 2">
    <name type="scientific">Nocardioides luteus</name>
    <dbReference type="NCBI Taxonomy" id="1844"/>
    <lineage>
        <taxon>Bacteria</taxon>
        <taxon>Bacillati</taxon>
        <taxon>Actinomycetota</taxon>
        <taxon>Actinomycetes</taxon>
        <taxon>Propionibacteriales</taxon>
        <taxon>Nocardioidaceae</taxon>
        <taxon>Nocardioides</taxon>
    </lineage>
</organism>
<gene>
    <name evidence="1" type="ORF">UG56_024150</name>
</gene>
<dbReference type="Gene3D" id="3.40.50.1820">
    <property type="entry name" value="alpha/beta hydrolase"/>
    <property type="match status" value="1"/>
</dbReference>
<keyword evidence="2" id="KW-1185">Reference proteome</keyword>
<protein>
    <submittedName>
        <fullName evidence="1">Alpha/beta hydrolase</fullName>
    </submittedName>
</protein>
<dbReference type="GO" id="GO:0016787">
    <property type="term" value="F:hydrolase activity"/>
    <property type="evidence" value="ECO:0007669"/>
    <property type="project" value="UniProtKB-KW"/>
</dbReference>
<evidence type="ECO:0000313" key="1">
    <source>
        <dbReference type="EMBL" id="OIJ24206.1"/>
    </source>
</evidence>
<dbReference type="InterPro" id="IPR029058">
    <property type="entry name" value="AB_hydrolase_fold"/>
</dbReference>
<dbReference type="SUPFAM" id="SSF53474">
    <property type="entry name" value="alpha/beta-Hydrolases"/>
    <property type="match status" value="1"/>
</dbReference>
<dbReference type="EMBL" id="JZDQ02000044">
    <property type="protein sequence ID" value="OIJ24206.1"/>
    <property type="molecule type" value="Genomic_DNA"/>
</dbReference>
<keyword evidence="1" id="KW-0378">Hydrolase</keyword>
<accession>A0A1J4MXY1</accession>
<comment type="caution">
    <text evidence="1">The sequence shown here is derived from an EMBL/GenBank/DDBJ whole genome shotgun (WGS) entry which is preliminary data.</text>
</comment>
<name>A0A1J4MXY1_9ACTN</name>
<dbReference type="OrthoDB" id="5902829at2"/>
<dbReference type="RefSeq" id="WP_045550031.1">
    <property type="nucleotide sequence ID" value="NZ_JZDQ02000044.1"/>
</dbReference>
<dbReference type="AlphaFoldDB" id="A0A1J4MXY1"/>
<dbReference type="Proteomes" id="UP000033772">
    <property type="component" value="Unassembled WGS sequence"/>
</dbReference>
<reference evidence="1" key="1">
    <citation type="submission" date="2016-10" db="EMBL/GenBank/DDBJ databases">
        <title>Draft Genome Sequence of Nocardioides luteus Strain BAFB, an Alkane-Degrading Bacterium Isolated from JP-7 Polluted Soil.</title>
        <authorList>
            <person name="Brown L."/>
            <person name="Ruiz O.N."/>
            <person name="Gunasekera T."/>
        </authorList>
    </citation>
    <scope>NUCLEOTIDE SEQUENCE [LARGE SCALE GENOMIC DNA]</scope>
    <source>
        <strain evidence="1">BAFB</strain>
    </source>
</reference>
<sequence length="238" mass="26165">MTEPDYLQPFVLPTRKRPHERHDTFDLYAPDGEAPQPAIVFIHGGPIPEEMKPLPRDWPIFQGYASTAAERGLVGVTVEHGPHLTPDPFGTAERVIAEAIEEVRADPRVDADRVALWFFSGGGLLTSAWLRTPPPWLRCLAATYPLLGFLPGWPEDPRFRPAVAVKTAGDLPIVLTRVGLEAPEVAATVEAFVATAPTGLTVIDVPDGHHSFDCLDHTDQSRDAVRRAFDLVSDRLRS</sequence>
<evidence type="ECO:0000313" key="2">
    <source>
        <dbReference type="Proteomes" id="UP000033772"/>
    </source>
</evidence>